<name>R7TT56_CAPTE</name>
<dbReference type="EnsemblMetazoa" id="CapteT205136">
    <property type="protein sequence ID" value="CapteP205136"/>
    <property type="gene ID" value="CapteG205136"/>
</dbReference>
<reference evidence="2" key="3">
    <citation type="submission" date="2015-06" db="UniProtKB">
        <authorList>
            <consortium name="EnsemblMetazoa"/>
        </authorList>
    </citation>
    <scope>IDENTIFICATION</scope>
</reference>
<reference evidence="1 3" key="2">
    <citation type="journal article" date="2013" name="Nature">
        <title>Insights into bilaterian evolution from three spiralian genomes.</title>
        <authorList>
            <person name="Simakov O."/>
            <person name="Marletaz F."/>
            <person name="Cho S.J."/>
            <person name="Edsinger-Gonzales E."/>
            <person name="Havlak P."/>
            <person name="Hellsten U."/>
            <person name="Kuo D.H."/>
            <person name="Larsson T."/>
            <person name="Lv J."/>
            <person name="Arendt D."/>
            <person name="Savage R."/>
            <person name="Osoegawa K."/>
            <person name="de Jong P."/>
            <person name="Grimwood J."/>
            <person name="Chapman J.A."/>
            <person name="Shapiro H."/>
            <person name="Aerts A."/>
            <person name="Otillar R.P."/>
            <person name="Terry A.Y."/>
            <person name="Boore J.L."/>
            <person name="Grigoriev I.V."/>
            <person name="Lindberg D.R."/>
            <person name="Seaver E.C."/>
            <person name="Weisblat D.A."/>
            <person name="Putnam N.H."/>
            <person name="Rokhsar D.S."/>
        </authorList>
    </citation>
    <scope>NUCLEOTIDE SEQUENCE</scope>
    <source>
        <strain evidence="1 3">I ESC-2004</strain>
    </source>
</reference>
<organism evidence="1">
    <name type="scientific">Capitella teleta</name>
    <name type="common">Polychaete worm</name>
    <dbReference type="NCBI Taxonomy" id="283909"/>
    <lineage>
        <taxon>Eukaryota</taxon>
        <taxon>Metazoa</taxon>
        <taxon>Spiralia</taxon>
        <taxon>Lophotrochozoa</taxon>
        <taxon>Annelida</taxon>
        <taxon>Polychaeta</taxon>
        <taxon>Sedentaria</taxon>
        <taxon>Scolecida</taxon>
        <taxon>Capitellidae</taxon>
        <taxon>Capitella</taxon>
    </lineage>
</organism>
<dbReference type="EMBL" id="KB308725">
    <property type="protein sequence ID" value="ELT96804.1"/>
    <property type="molecule type" value="Genomic_DNA"/>
</dbReference>
<evidence type="ECO:0000313" key="2">
    <source>
        <dbReference type="EnsemblMetazoa" id="CapteP205136"/>
    </source>
</evidence>
<dbReference type="AlphaFoldDB" id="R7TT56"/>
<dbReference type="EMBL" id="AMQN01002237">
    <property type="status" value="NOT_ANNOTATED_CDS"/>
    <property type="molecule type" value="Genomic_DNA"/>
</dbReference>
<evidence type="ECO:0000313" key="1">
    <source>
        <dbReference type="EMBL" id="ELT96804.1"/>
    </source>
</evidence>
<proteinExistence type="predicted"/>
<sequence length="123" mass="14401">MDRQHKETIVCFAKMRRSGGRRRGQQDVLLDWCPALIVIIMIELNQLRIYKHLDIDCSQFETIVRSQPSTEETMPLRDPATIRREVFALSMIPGLPEGIRRLFRHLSGRGQVLFDRAPHLCFR</sequence>
<dbReference type="Proteomes" id="UP000014760">
    <property type="component" value="Unassembled WGS sequence"/>
</dbReference>
<keyword evidence="3" id="KW-1185">Reference proteome</keyword>
<dbReference type="HOGENOM" id="CLU_2017372_0_0_1"/>
<accession>R7TT56</accession>
<gene>
    <name evidence="1" type="ORF">CAPTEDRAFT_205136</name>
</gene>
<reference evidence="3" key="1">
    <citation type="submission" date="2012-12" db="EMBL/GenBank/DDBJ databases">
        <authorList>
            <person name="Hellsten U."/>
            <person name="Grimwood J."/>
            <person name="Chapman J.A."/>
            <person name="Shapiro H."/>
            <person name="Aerts A."/>
            <person name="Otillar R.P."/>
            <person name="Terry A.Y."/>
            <person name="Boore J.L."/>
            <person name="Simakov O."/>
            <person name="Marletaz F."/>
            <person name="Cho S.-J."/>
            <person name="Edsinger-Gonzales E."/>
            <person name="Havlak P."/>
            <person name="Kuo D.-H."/>
            <person name="Larsson T."/>
            <person name="Lv J."/>
            <person name="Arendt D."/>
            <person name="Savage R."/>
            <person name="Osoegawa K."/>
            <person name="de Jong P."/>
            <person name="Lindberg D.R."/>
            <person name="Seaver E.C."/>
            <person name="Weisblat D.A."/>
            <person name="Putnam N.H."/>
            <person name="Grigoriev I.V."/>
            <person name="Rokhsar D.S."/>
        </authorList>
    </citation>
    <scope>NUCLEOTIDE SEQUENCE</scope>
    <source>
        <strain evidence="3">I ESC-2004</strain>
    </source>
</reference>
<evidence type="ECO:0000313" key="3">
    <source>
        <dbReference type="Proteomes" id="UP000014760"/>
    </source>
</evidence>
<protein>
    <submittedName>
        <fullName evidence="1 2">Uncharacterized protein</fullName>
    </submittedName>
</protein>